<evidence type="ECO:0000313" key="5">
    <source>
        <dbReference type="Proteomes" id="UP000184384"/>
    </source>
</evidence>
<feature type="domain" description="WYL" evidence="1">
    <location>
        <begin position="156"/>
        <end position="221"/>
    </location>
</feature>
<evidence type="ECO:0000259" key="2">
    <source>
        <dbReference type="Pfam" id="PF25583"/>
    </source>
</evidence>
<proteinExistence type="predicted"/>
<name>A0A1M5RMC9_9FLAO</name>
<gene>
    <name evidence="3" type="ORF">BC624_10669</name>
    <name evidence="4" type="ORF">SAMN05443373_11053</name>
</gene>
<dbReference type="EMBL" id="PVUB01000006">
    <property type="protein sequence ID" value="PRZ22821.1"/>
    <property type="molecule type" value="Genomic_DNA"/>
</dbReference>
<dbReference type="Pfam" id="PF25583">
    <property type="entry name" value="WCX"/>
    <property type="match status" value="1"/>
</dbReference>
<dbReference type="PROSITE" id="PS52050">
    <property type="entry name" value="WYL"/>
    <property type="match status" value="1"/>
</dbReference>
<organism evidence="4 5">
    <name type="scientific">Flavobacterium granuli</name>
    <dbReference type="NCBI Taxonomy" id="280093"/>
    <lineage>
        <taxon>Bacteria</taxon>
        <taxon>Pseudomonadati</taxon>
        <taxon>Bacteroidota</taxon>
        <taxon>Flavobacteriia</taxon>
        <taxon>Flavobacteriales</taxon>
        <taxon>Flavobacteriaceae</taxon>
        <taxon>Flavobacterium</taxon>
    </lineage>
</organism>
<evidence type="ECO:0000313" key="6">
    <source>
        <dbReference type="Proteomes" id="UP000237771"/>
    </source>
</evidence>
<sequence length="334" mass="38988">MAINKNALIRFHALDRCFSNFSRKFYLEDLLENCNEALYELNPDGDGIKKRQLFEDIKFMESSQGWSVPLDRIKEGRKVYYRYDTSDFSINKQPMNELEAEKLKSALLVLSRFKGIPQFEWVNELILKLQEAFKLESHEREIISFDANEYLKNIHLLGDLFNAILYKKVLQVDYQSFKSDVMTTLEIHPHYLKQYNNRWFLIGNNPEFENLTNLALDRIVSFNEIDKKYQVSSINFNEYFDDIIGVSIPAESIVSKITLFATADLAPYIMTKPLHGSQKKISNDNNGFSFSIEVIPNHELEKLILSFGEGLKVMEPDFLKNTIKQRLLTSLTNY</sequence>
<dbReference type="Proteomes" id="UP000184384">
    <property type="component" value="Unassembled WGS sequence"/>
</dbReference>
<dbReference type="AlphaFoldDB" id="A0A1M5RMC9"/>
<dbReference type="STRING" id="280093.SAMN05443373_11053"/>
<evidence type="ECO:0000259" key="1">
    <source>
        <dbReference type="Pfam" id="PF13280"/>
    </source>
</evidence>
<dbReference type="PANTHER" id="PTHR34580">
    <property type="match status" value="1"/>
</dbReference>
<dbReference type="OrthoDB" id="43316at2"/>
<dbReference type="RefSeq" id="WP_072944943.1">
    <property type="nucleotide sequence ID" value="NZ_FQWO01000010.1"/>
</dbReference>
<keyword evidence="6" id="KW-1185">Reference proteome</keyword>
<reference evidence="5" key="1">
    <citation type="submission" date="2016-11" db="EMBL/GenBank/DDBJ databases">
        <authorList>
            <person name="Varghese N."/>
            <person name="Submissions S."/>
        </authorList>
    </citation>
    <scope>NUCLEOTIDE SEQUENCE [LARGE SCALE GENOMIC DNA]</scope>
    <source>
        <strain evidence="5">DSM 19729</strain>
    </source>
</reference>
<feature type="domain" description="WCX" evidence="2">
    <location>
        <begin position="256"/>
        <end position="327"/>
    </location>
</feature>
<keyword evidence="4" id="KW-0238">DNA-binding</keyword>
<evidence type="ECO:0000313" key="4">
    <source>
        <dbReference type="EMBL" id="SHH27329.1"/>
    </source>
</evidence>
<reference evidence="4" key="2">
    <citation type="submission" date="2016-11" db="EMBL/GenBank/DDBJ databases">
        <authorList>
            <person name="Jaros S."/>
            <person name="Januszkiewicz K."/>
            <person name="Wedrychowicz H."/>
        </authorList>
    </citation>
    <scope>NUCLEOTIDE SEQUENCE [LARGE SCALE GENOMIC DNA]</scope>
    <source>
        <strain evidence="4">DSM 19729</strain>
    </source>
</reference>
<evidence type="ECO:0000313" key="3">
    <source>
        <dbReference type="EMBL" id="PRZ22821.1"/>
    </source>
</evidence>
<protein>
    <submittedName>
        <fullName evidence="3 4">DNA-binding transcriptional regulator YafY</fullName>
    </submittedName>
</protein>
<dbReference type="PANTHER" id="PTHR34580:SF9">
    <property type="entry name" value="SLL5097 PROTEIN"/>
    <property type="match status" value="1"/>
</dbReference>
<accession>A0A1M5RMC9</accession>
<dbReference type="GO" id="GO:0003677">
    <property type="term" value="F:DNA binding"/>
    <property type="evidence" value="ECO:0007669"/>
    <property type="project" value="UniProtKB-KW"/>
</dbReference>
<dbReference type="InterPro" id="IPR051534">
    <property type="entry name" value="CBASS_pafABC_assoc_protein"/>
</dbReference>
<dbReference type="EMBL" id="FQWO01000010">
    <property type="protein sequence ID" value="SHH27329.1"/>
    <property type="molecule type" value="Genomic_DNA"/>
</dbReference>
<dbReference type="Proteomes" id="UP000237771">
    <property type="component" value="Unassembled WGS sequence"/>
</dbReference>
<dbReference type="InterPro" id="IPR026881">
    <property type="entry name" value="WYL_dom"/>
</dbReference>
<reference evidence="3 6" key="3">
    <citation type="submission" date="2018-03" db="EMBL/GenBank/DDBJ databases">
        <title>Genomic Encyclopedia of Archaeal and Bacterial Type Strains, Phase II (KMG-II): from individual species to whole genera.</title>
        <authorList>
            <person name="Goeker M."/>
        </authorList>
    </citation>
    <scope>NUCLEOTIDE SEQUENCE [LARGE SCALE GENOMIC DNA]</scope>
    <source>
        <strain evidence="3 6">DSM 17797</strain>
    </source>
</reference>
<dbReference type="InterPro" id="IPR057727">
    <property type="entry name" value="WCX_dom"/>
</dbReference>
<dbReference type="Pfam" id="PF13280">
    <property type="entry name" value="WYL"/>
    <property type="match status" value="1"/>
</dbReference>